<protein>
    <submittedName>
        <fullName evidence="1">Uncharacterized protein</fullName>
    </submittedName>
</protein>
<name>A0A7U4DQK1_DESPD</name>
<evidence type="ECO:0000313" key="1">
    <source>
        <dbReference type="EMBL" id="ADW19271.1"/>
    </source>
</evidence>
<keyword evidence="2" id="KW-1185">Reference proteome</keyword>
<dbReference type="EMBL" id="CP002364">
    <property type="protein sequence ID" value="ADW19271.1"/>
    <property type="molecule type" value="Genomic_DNA"/>
</dbReference>
<dbReference type="KEGG" id="dpr:Despr_3141"/>
<dbReference type="AlphaFoldDB" id="A0A7U4DQK1"/>
<dbReference type="Proteomes" id="UP000006365">
    <property type="component" value="Chromosome"/>
</dbReference>
<evidence type="ECO:0000313" key="2">
    <source>
        <dbReference type="Proteomes" id="UP000006365"/>
    </source>
</evidence>
<reference evidence="1 2" key="1">
    <citation type="journal article" date="2011" name="Stand. Genomic Sci.">
        <title>Complete genome sequence of Desulfobulbus propionicus type strain (1pr3).</title>
        <authorList>
            <person name="Pagani I."/>
            <person name="Lapidus A."/>
            <person name="Nolan M."/>
            <person name="Lucas S."/>
            <person name="Hammon N."/>
            <person name="Deshpande S."/>
            <person name="Cheng J.F."/>
            <person name="Chertkov O."/>
            <person name="Davenport K."/>
            <person name="Tapia R."/>
            <person name="Han C."/>
            <person name="Goodwin L."/>
            <person name="Pitluck S."/>
            <person name="Liolios K."/>
            <person name="Mavromatis K."/>
            <person name="Ivanova N."/>
            <person name="Mikhailova N."/>
            <person name="Pati A."/>
            <person name="Chen A."/>
            <person name="Palaniappan K."/>
            <person name="Land M."/>
            <person name="Hauser L."/>
            <person name="Chang Y.J."/>
            <person name="Jeffries C.D."/>
            <person name="Detter J.C."/>
            <person name="Brambilla E."/>
            <person name="Kannan K.P."/>
            <person name="Djao O.D."/>
            <person name="Rohde M."/>
            <person name="Pukall R."/>
            <person name="Spring S."/>
            <person name="Goker M."/>
            <person name="Sikorski J."/>
            <person name="Woyke T."/>
            <person name="Bristow J."/>
            <person name="Eisen J.A."/>
            <person name="Markowitz V."/>
            <person name="Hugenholtz P."/>
            <person name="Kyrpides N.C."/>
            <person name="Klenk H.P."/>
        </authorList>
    </citation>
    <scope>NUCLEOTIDE SEQUENCE [LARGE SCALE GENOMIC DNA]</scope>
    <source>
        <strain evidence="2">ATCC 33891 / DSM 2032 / 1pr3</strain>
    </source>
</reference>
<organism evidence="1 2">
    <name type="scientific">Desulfobulbus propionicus (strain ATCC 33891 / DSM 2032 / VKM B-1956 / 1pr3)</name>
    <dbReference type="NCBI Taxonomy" id="577650"/>
    <lineage>
        <taxon>Bacteria</taxon>
        <taxon>Pseudomonadati</taxon>
        <taxon>Thermodesulfobacteriota</taxon>
        <taxon>Desulfobulbia</taxon>
        <taxon>Desulfobulbales</taxon>
        <taxon>Desulfobulbaceae</taxon>
        <taxon>Desulfobulbus</taxon>
    </lineage>
</organism>
<accession>A0A7U4DQK1</accession>
<sequence>MGNMLICKINKHVSHADQEIKFSYYYDKLQTKTNITARYLVIKNPKRISSRSMLQLEQ</sequence>
<proteinExistence type="predicted"/>
<gene>
    <name evidence="1" type="ordered locus">Despr_3141</name>
</gene>